<dbReference type="Pfam" id="PF13968">
    <property type="entry name" value="DUF4220"/>
    <property type="match status" value="1"/>
</dbReference>
<dbReference type="InterPro" id="IPR025315">
    <property type="entry name" value="DUF4220"/>
</dbReference>
<feature type="transmembrane region" description="Helical" evidence="1">
    <location>
        <begin position="610"/>
        <end position="629"/>
    </location>
</feature>
<evidence type="ECO:0000259" key="2">
    <source>
        <dbReference type="Pfam" id="PF13968"/>
    </source>
</evidence>
<evidence type="ECO:0000313" key="4">
    <source>
        <dbReference type="RefSeq" id="XP_015896645.1"/>
    </source>
</evidence>
<evidence type="ECO:0000256" key="1">
    <source>
        <dbReference type="SAM" id="Phobius"/>
    </source>
</evidence>
<keyword evidence="3" id="KW-1185">Reference proteome</keyword>
<dbReference type="RefSeq" id="XP_015896645.1">
    <property type="nucleotide sequence ID" value="XM_016041159.4"/>
</dbReference>
<keyword evidence="1" id="KW-0472">Membrane</keyword>
<keyword evidence="1" id="KW-0812">Transmembrane</keyword>
<dbReference type="InterPro" id="IPR007658">
    <property type="entry name" value="DUF594"/>
</dbReference>
<feature type="transmembrane region" description="Helical" evidence="1">
    <location>
        <begin position="330"/>
        <end position="356"/>
    </location>
</feature>
<feature type="transmembrane region" description="Helical" evidence="1">
    <location>
        <begin position="16"/>
        <end position="34"/>
    </location>
</feature>
<dbReference type="GeneID" id="107430321"/>
<accession>A0A6P4AKW3</accession>
<protein>
    <submittedName>
        <fullName evidence="4">Uncharacterized protein LOC107430321</fullName>
    </submittedName>
</protein>
<evidence type="ECO:0000313" key="3">
    <source>
        <dbReference type="Proteomes" id="UP001652623"/>
    </source>
</evidence>
<dbReference type="FunCoup" id="A0A6P4AKW3">
    <property type="interactions" value="625"/>
</dbReference>
<feature type="transmembrane region" description="Helical" evidence="1">
    <location>
        <begin position="299"/>
        <end position="318"/>
    </location>
</feature>
<dbReference type="InParanoid" id="A0A6P4AKW3"/>
<dbReference type="Pfam" id="PF04578">
    <property type="entry name" value="DUF594"/>
    <property type="match status" value="1"/>
</dbReference>
<keyword evidence="1" id="KW-1133">Transmembrane helix</keyword>
<organism evidence="3 4">
    <name type="scientific">Ziziphus jujuba</name>
    <name type="common">Chinese jujube</name>
    <name type="synonym">Ziziphus sativa</name>
    <dbReference type="NCBI Taxonomy" id="326968"/>
    <lineage>
        <taxon>Eukaryota</taxon>
        <taxon>Viridiplantae</taxon>
        <taxon>Streptophyta</taxon>
        <taxon>Embryophyta</taxon>
        <taxon>Tracheophyta</taxon>
        <taxon>Spermatophyta</taxon>
        <taxon>Magnoliopsida</taxon>
        <taxon>eudicotyledons</taxon>
        <taxon>Gunneridae</taxon>
        <taxon>Pentapetalae</taxon>
        <taxon>rosids</taxon>
        <taxon>fabids</taxon>
        <taxon>Rosales</taxon>
        <taxon>Rhamnaceae</taxon>
        <taxon>Paliureae</taxon>
        <taxon>Ziziphus</taxon>
    </lineage>
</organism>
<dbReference type="AlphaFoldDB" id="A0A6P4AKW3"/>
<dbReference type="PANTHER" id="PTHR31325">
    <property type="entry name" value="OS01G0798800 PROTEIN-RELATED"/>
    <property type="match status" value="1"/>
</dbReference>
<gene>
    <name evidence="4" type="primary">LOC107430321</name>
</gene>
<name>A0A6P4AKW3_ZIZJJ</name>
<dbReference type="Proteomes" id="UP001652623">
    <property type="component" value="Chromosome 6"/>
</dbReference>
<feature type="domain" description="DUF4220" evidence="2">
    <location>
        <begin position="52"/>
        <end position="453"/>
    </location>
</feature>
<sequence length="765" mass="87425">MVNPIPTSVKRLWEKWNIRTIILFSLTMQAFLILASPLRKRTGNKFVMFLIWSGYLLADWAANFGVGHISSNQGNGNGKNNYLLAFWAPFLLLHLGGPDTITAFALEDNELWLRHLLGLIAQVCATLYVFIQTVPGNNIWIPTVLLFLAGITKYAERTRALYLASLSSFRESMLTEPDPGPNYAKLMEEYSSKKDARLPTIIHMTAEPRKEFKLSNSVKKNDKEMDQIEVVDHAYQYYKIFKGLIVDIILSFLERNQSRELFSKLSAEDALRIIEVELNFLYEALYTKVIVVHSKWGHLFRFLSFGSTAAGLGVFISVDKDGFESVDVILTYILLGGAIALDAIAMFMVFFSDWTVIGLDAKSKKSNSIWIRPLRKFLEWKNPKWSKVVPSKSSSDDGSSQGGLLSLLKRCFCCLCKSKKVEKINPLKDYMVLSTPWLFRRWSQSVSASNLVTYCLHNLPKPIHEVDNIYQVHLWFRKALQLSGRGWDKIIEKLGAKDFLDEINHVTHRKLNLKLWRYIFNEMESKLSDAEDEEILSHICSARGEYVLKERVWEGDVSKLIPYVTDDEVTYDESLLLWHIATELCYNSQSVEESLKPNDDREFSKILSEYMIYLLVFQPTMMSAVAGIGQIRYRDTCAEAKKFFTRMELGPGDEKKACSSIMNVNTEVKPVTVKGDRSKSVLFDACILAKQLNEISEEKWKIMSAVWVEMLCYAASHCRPETHAQQVSKGGELITFVWLLMAHFGLVDQFQINEGHARAKLIVGK</sequence>
<feature type="transmembrane region" description="Helical" evidence="1">
    <location>
        <begin position="137"/>
        <end position="155"/>
    </location>
</feature>
<feature type="transmembrane region" description="Helical" evidence="1">
    <location>
        <begin position="86"/>
        <end position="106"/>
    </location>
</feature>
<reference evidence="4" key="1">
    <citation type="submission" date="2025-08" db="UniProtKB">
        <authorList>
            <consortium name="RefSeq"/>
        </authorList>
    </citation>
    <scope>IDENTIFICATION</scope>
    <source>
        <tissue evidence="4">Seedling</tissue>
    </source>
</reference>
<dbReference type="KEGG" id="zju:107430321"/>
<feature type="transmembrane region" description="Helical" evidence="1">
    <location>
        <begin position="46"/>
        <end position="66"/>
    </location>
</feature>
<proteinExistence type="predicted"/>